<evidence type="ECO:0000256" key="1">
    <source>
        <dbReference type="SAM" id="MobiDB-lite"/>
    </source>
</evidence>
<feature type="signal peptide" evidence="2">
    <location>
        <begin position="1"/>
        <end position="24"/>
    </location>
</feature>
<dbReference type="VEuPathDB" id="ToxoDB:cyc_03100"/>
<organism evidence="3 4">
    <name type="scientific">Cyclospora cayetanensis</name>
    <dbReference type="NCBI Taxonomy" id="88456"/>
    <lineage>
        <taxon>Eukaryota</taxon>
        <taxon>Sar</taxon>
        <taxon>Alveolata</taxon>
        <taxon>Apicomplexa</taxon>
        <taxon>Conoidasida</taxon>
        <taxon>Coccidia</taxon>
        <taxon>Eucoccidiorida</taxon>
        <taxon>Eimeriorina</taxon>
        <taxon>Eimeriidae</taxon>
        <taxon>Cyclospora</taxon>
    </lineage>
</organism>
<dbReference type="AlphaFoldDB" id="A0A1D3D465"/>
<dbReference type="EMBL" id="JROU02000809">
    <property type="protein sequence ID" value="OEH78247.1"/>
    <property type="molecule type" value="Genomic_DNA"/>
</dbReference>
<feature type="region of interest" description="Disordered" evidence="1">
    <location>
        <begin position="38"/>
        <end position="75"/>
    </location>
</feature>
<evidence type="ECO:0000256" key="2">
    <source>
        <dbReference type="SAM" id="SignalP"/>
    </source>
</evidence>
<evidence type="ECO:0000313" key="3">
    <source>
        <dbReference type="EMBL" id="OEH78247.1"/>
    </source>
</evidence>
<keyword evidence="2" id="KW-0732">Signal</keyword>
<keyword evidence="4" id="KW-1185">Reference proteome</keyword>
<evidence type="ECO:0000313" key="4">
    <source>
        <dbReference type="Proteomes" id="UP000095192"/>
    </source>
</evidence>
<feature type="compositionally biased region" description="Polar residues" evidence="1">
    <location>
        <begin position="170"/>
        <end position="179"/>
    </location>
</feature>
<feature type="region of interest" description="Disordered" evidence="1">
    <location>
        <begin position="163"/>
        <end position="183"/>
    </location>
</feature>
<name>A0A1D3D465_9EIME</name>
<proteinExistence type="predicted"/>
<comment type="caution">
    <text evidence="3">The sequence shown here is derived from an EMBL/GenBank/DDBJ whole genome shotgun (WGS) entry which is preliminary data.</text>
</comment>
<feature type="chain" id="PRO_5008914130" description="Transmembrane protein" evidence="2">
    <location>
        <begin position="25"/>
        <end position="256"/>
    </location>
</feature>
<evidence type="ECO:0008006" key="5">
    <source>
        <dbReference type="Google" id="ProtNLM"/>
    </source>
</evidence>
<feature type="compositionally biased region" description="Polar residues" evidence="1">
    <location>
        <begin position="58"/>
        <end position="75"/>
    </location>
</feature>
<dbReference type="Proteomes" id="UP000095192">
    <property type="component" value="Unassembled WGS sequence"/>
</dbReference>
<accession>A0A1D3D465</accession>
<protein>
    <recommendedName>
        <fullName evidence="5">Transmembrane protein</fullName>
    </recommendedName>
</protein>
<gene>
    <name evidence="3" type="ORF">cyc_03100</name>
</gene>
<dbReference type="InParanoid" id="A0A1D3D465"/>
<feature type="compositionally biased region" description="Pro residues" evidence="1">
    <location>
        <begin position="44"/>
        <end position="55"/>
    </location>
</feature>
<reference evidence="3 4" key="1">
    <citation type="journal article" date="2016" name="BMC Genomics">
        <title>Comparative genomics reveals Cyclospora cayetanensis possesses coccidia-like metabolism and invasion components but unique surface antigens.</title>
        <authorList>
            <person name="Liu S."/>
            <person name="Wang L."/>
            <person name="Zheng H."/>
            <person name="Xu Z."/>
            <person name="Roellig D.M."/>
            <person name="Li N."/>
            <person name="Frace M.A."/>
            <person name="Tang K."/>
            <person name="Arrowood M.J."/>
            <person name="Moss D.M."/>
            <person name="Zhang L."/>
            <person name="Feng Y."/>
            <person name="Xiao L."/>
        </authorList>
    </citation>
    <scope>NUCLEOTIDE SEQUENCE [LARGE SCALE GENOMIC DNA]</scope>
    <source>
        <strain evidence="3 4">CHN_HEN01</strain>
    </source>
</reference>
<sequence>MRHPGPYLLLVTAGVLLSASAVFSADDSLTGDAFRVEKVSGKPAPTPPLEVPPPADSQDASIGSEASETLDSSTGVMSRLRSLVPTFDTTWLAEDIRDIAAALNETMHNPLFLFGADGESMNSIVTKAGQQESPPPKGPPVFPRLASLGHLWTLSSGINPLDSASKHAPSLQQKENVATQKRPVLVDDDEEVEWRKWGPDDENFMSPPPASWFLASVPFRCVLPIFVWLTKLDPPCRRLLALSEAAARADTPARIV</sequence>